<dbReference type="FunFam" id="3.40.50.720:FF:000178">
    <property type="entry name" value="Saccharopine dehydrogenase-like oxidoreductase"/>
    <property type="match status" value="1"/>
</dbReference>
<dbReference type="InterPro" id="IPR051276">
    <property type="entry name" value="Saccharopine_DH-like_oxidrdct"/>
</dbReference>
<reference evidence="4" key="1">
    <citation type="submission" date="2019-10" db="EMBL/GenBank/DDBJ databases">
        <title>Short sand fly seasons in Tbilisi, Georgia, hinder development of host immunity to saliva of the visceral leishmaniasis vector Phlebotomus kandelakii.</title>
        <authorList>
            <person name="Oliveira F."/>
            <person name="Giorgobiani E."/>
            <person name="Guimaraes-Costa A.B."/>
            <person name="Abdeladhim M."/>
            <person name="Oristian J."/>
            <person name="Tskhvaradze L."/>
            <person name="Tsertsvadze N."/>
            <person name="Zakalashvili M."/>
            <person name="Valenzuela J.G."/>
            <person name="Kamhawi S."/>
        </authorList>
    </citation>
    <scope>NUCLEOTIDE SEQUENCE</scope>
    <source>
        <strain evidence="4">Wild-capture in Tbilisi</strain>
        <tissue evidence="4">Salivary glands</tissue>
    </source>
</reference>
<organism evidence="4">
    <name type="scientific">Phlebotomus kandelakii</name>
    <dbReference type="NCBI Taxonomy" id="1109342"/>
    <lineage>
        <taxon>Eukaryota</taxon>
        <taxon>Metazoa</taxon>
        <taxon>Ecdysozoa</taxon>
        <taxon>Arthropoda</taxon>
        <taxon>Hexapoda</taxon>
        <taxon>Insecta</taxon>
        <taxon>Pterygota</taxon>
        <taxon>Neoptera</taxon>
        <taxon>Endopterygota</taxon>
        <taxon>Diptera</taxon>
        <taxon>Nematocera</taxon>
        <taxon>Psychodoidea</taxon>
        <taxon>Psychodidae</taxon>
        <taxon>Phlebotomus</taxon>
        <taxon>Larroussius</taxon>
    </lineage>
</organism>
<dbReference type="GO" id="GO:0005886">
    <property type="term" value="C:plasma membrane"/>
    <property type="evidence" value="ECO:0007669"/>
    <property type="project" value="TreeGrafter"/>
</dbReference>
<protein>
    <recommendedName>
        <fullName evidence="3">Saccharopine dehydrogenase NADP binding domain-containing protein</fullName>
    </recommendedName>
</protein>
<name>A0A6B2EJB7_9DIPT</name>
<dbReference type="SUPFAM" id="SSF51735">
    <property type="entry name" value="NAD(P)-binding Rossmann-fold domains"/>
    <property type="match status" value="1"/>
</dbReference>
<keyword evidence="2" id="KW-1133">Transmembrane helix</keyword>
<evidence type="ECO:0000256" key="2">
    <source>
        <dbReference type="SAM" id="Phobius"/>
    </source>
</evidence>
<dbReference type="EMBL" id="GIFK01005364">
    <property type="protein sequence ID" value="NBJ63067.1"/>
    <property type="molecule type" value="Transcribed_RNA"/>
</dbReference>
<feature type="transmembrane region" description="Helical" evidence="2">
    <location>
        <begin position="268"/>
        <end position="290"/>
    </location>
</feature>
<evidence type="ECO:0000259" key="3">
    <source>
        <dbReference type="Pfam" id="PF03435"/>
    </source>
</evidence>
<accession>A0A6B2EJB7</accession>
<comment type="similarity">
    <text evidence="1">Belongs to the saccharopine dehydrogenase family.</text>
</comment>
<evidence type="ECO:0000256" key="1">
    <source>
        <dbReference type="ARBA" id="ARBA00038048"/>
    </source>
</evidence>
<dbReference type="Pfam" id="PF03435">
    <property type="entry name" value="Sacchrp_dh_NADP"/>
    <property type="match status" value="1"/>
</dbReference>
<dbReference type="InterPro" id="IPR036291">
    <property type="entry name" value="NAD(P)-bd_dom_sf"/>
</dbReference>
<dbReference type="AlphaFoldDB" id="A0A6B2EJB7"/>
<sequence>MSTDRLDVVIFGATGFTGRCAVERSVEFLAKVKWGIAGRSQSKLESVRSEIGAKVSKDLSEIPIILADVGNEDSLKKMAAQAKVVVNCCGPYRHFGEPVVKACIASGTHHVDVSGEPQYMERMQLEYNEAAREAGVYVVSACGFDSIPADLGTVFHERHFEGVVNSVETYLVAKGKGAGASIHYGTWESAVYGLAHASELRHLRSKLYKERLPPMKPSLKNRPVIHRAPVVRNAVCLPFLGSDRSVVMRSQRFLFETEKKRPIQIRTYMSVGTYFMALLFIMAGAVFSLFTRFSLGRRLLLDYPKLFSFGFASHEGPSEEKRKSSKFTMWFQGEGWPQALAEGEDQYTDPPTKKLVTKVCGTDFGYGNTGAALLLCATTILKEHSKMPGKGGVLAPGAAFGKTSLIDELTKNQVFTFEVVSAKEESQN</sequence>
<dbReference type="InterPro" id="IPR005097">
    <property type="entry name" value="Sacchrp_dh_NADP-bd"/>
</dbReference>
<evidence type="ECO:0000313" key="4">
    <source>
        <dbReference type="EMBL" id="NBJ63067.1"/>
    </source>
</evidence>
<dbReference type="PANTHER" id="PTHR12286:SF5">
    <property type="entry name" value="SACCHAROPINE DEHYDROGENASE-LIKE OXIDOREDUCTASE"/>
    <property type="match status" value="1"/>
</dbReference>
<dbReference type="GO" id="GO:0005739">
    <property type="term" value="C:mitochondrion"/>
    <property type="evidence" value="ECO:0007669"/>
    <property type="project" value="TreeGrafter"/>
</dbReference>
<dbReference type="Gene3D" id="3.40.50.720">
    <property type="entry name" value="NAD(P)-binding Rossmann-like Domain"/>
    <property type="match status" value="1"/>
</dbReference>
<feature type="domain" description="Saccharopine dehydrogenase NADP binding" evidence="3">
    <location>
        <begin position="8"/>
        <end position="139"/>
    </location>
</feature>
<dbReference type="GO" id="GO:0009247">
    <property type="term" value="P:glycolipid biosynthetic process"/>
    <property type="evidence" value="ECO:0007669"/>
    <property type="project" value="TreeGrafter"/>
</dbReference>
<proteinExistence type="inferred from homology"/>
<dbReference type="PANTHER" id="PTHR12286">
    <property type="entry name" value="SACCHAROPINE DEHYDROGENASE-LIKE OXIDOREDUCTASE"/>
    <property type="match status" value="1"/>
</dbReference>
<keyword evidence="2" id="KW-0472">Membrane</keyword>
<dbReference type="GO" id="GO:0005811">
    <property type="term" value="C:lipid droplet"/>
    <property type="evidence" value="ECO:0007669"/>
    <property type="project" value="TreeGrafter"/>
</dbReference>
<keyword evidence="2" id="KW-0812">Transmembrane</keyword>